<feature type="transmembrane region" description="Helical" evidence="6">
    <location>
        <begin position="12"/>
        <end position="31"/>
    </location>
</feature>
<dbReference type="Proteomes" id="UP000009047">
    <property type="component" value="Chromosome"/>
</dbReference>
<evidence type="ECO:0000256" key="5">
    <source>
        <dbReference type="ARBA" id="ARBA00023136"/>
    </source>
</evidence>
<comment type="subcellular location">
    <subcellularLocation>
        <location evidence="1">Membrane</location>
        <topology evidence="1">Multi-pass membrane protein</topology>
    </subcellularLocation>
</comment>
<dbReference type="Pfam" id="PF01594">
    <property type="entry name" value="AI-2E_transport"/>
    <property type="match status" value="1"/>
</dbReference>
<proteinExistence type="inferred from homology"/>
<evidence type="ECO:0000313" key="7">
    <source>
        <dbReference type="EMBL" id="ADK84914.1"/>
    </source>
</evidence>
<keyword evidence="8" id="KW-1185">Reference proteome</keyword>
<dbReference type="STRING" id="644282.Deba_1546"/>
<feature type="transmembrane region" description="Helical" evidence="6">
    <location>
        <begin position="245"/>
        <end position="267"/>
    </location>
</feature>
<feature type="transmembrane region" description="Helical" evidence="6">
    <location>
        <begin position="160"/>
        <end position="182"/>
    </location>
</feature>
<evidence type="ECO:0000256" key="6">
    <source>
        <dbReference type="SAM" id="Phobius"/>
    </source>
</evidence>
<evidence type="ECO:0000256" key="4">
    <source>
        <dbReference type="ARBA" id="ARBA00022989"/>
    </source>
</evidence>
<dbReference type="RefSeq" id="WP_013258367.1">
    <property type="nucleotide sequence ID" value="NC_014365.1"/>
</dbReference>
<feature type="transmembrane region" description="Helical" evidence="6">
    <location>
        <begin position="221"/>
        <end position="239"/>
    </location>
</feature>
<evidence type="ECO:0000256" key="3">
    <source>
        <dbReference type="ARBA" id="ARBA00022692"/>
    </source>
</evidence>
<dbReference type="eggNOG" id="COG0628">
    <property type="taxonomic scope" value="Bacteria"/>
</dbReference>
<keyword evidence="4 6" id="KW-1133">Transmembrane helix</keyword>
<organism evidence="7 8">
    <name type="scientific">Desulfarculus baarsii (strain ATCC 33931 / DSM 2075 / LMG 7858 / VKM B-1802 / 2st14)</name>
    <dbReference type="NCBI Taxonomy" id="644282"/>
    <lineage>
        <taxon>Bacteria</taxon>
        <taxon>Pseudomonadati</taxon>
        <taxon>Thermodesulfobacteriota</taxon>
        <taxon>Desulfarculia</taxon>
        <taxon>Desulfarculales</taxon>
        <taxon>Desulfarculaceae</taxon>
        <taxon>Desulfarculus</taxon>
    </lineage>
</organism>
<dbReference type="GO" id="GO:0016020">
    <property type="term" value="C:membrane"/>
    <property type="evidence" value="ECO:0007669"/>
    <property type="project" value="UniProtKB-SubCell"/>
</dbReference>
<name>E1QH71_DESB2</name>
<dbReference type="PANTHER" id="PTHR21716:SF4">
    <property type="entry name" value="TRANSMEMBRANE PROTEIN 245"/>
    <property type="match status" value="1"/>
</dbReference>
<dbReference type="AlphaFoldDB" id="E1QH71"/>
<keyword evidence="5 6" id="KW-0472">Membrane</keyword>
<dbReference type="HOGENOM" id="CLU_041771_2_3_7"/>
<dbReference type="EMBL" id="CP002085">
    <property type="protein sequence ID" value="ADK84914.1"/>
    <property type="molecule type" value="Genomic_DNA"/>
</dbReference>
<feature type="transmembrane region" description="Helical" evidence="6">
    <location>
        <begin position="68"/>
        <end position="89"/>
    </location>
</feature>
<accession>E1QH71</accession>
<feature type="transmembrane region" description="Helical" evidence="6">
    <location>
        <begin position="313"/>
        <end position="345"/>
    </location>
</feature>
<protein>
    <recommendedName>
        <fullName evidence="9">AI-2E family transporter</fullName>
    </recommendedName>
</protein>
<dbReference type="PANTHER" id="PTHR21716">
    <property type="entry name" value="TRANSMEMBRANE PROTEIN"/>
    <property type="match status" value="1"/>
</dbReference>
<reference evidence="7 8" key="1">
    <citation type="journal article" date="2010" name="Stand. Genomic Sci.">
        <title>Complete genome sequence of Desulfarculus baarsii type strain (2st14).</title>
        <authorList>
            <person name="Sun H."/>
            <person name="Spring S."/>
            <person name="Lapidus A."/>
            <person name="Davenport K."/>
            <person name="Del Rio T.G."/>
            <person name="Tice H."/>
            <person name="Nolan M."/>
            <person name="Copeland A."/>
            <person name="Cheng J.F."/>
            <person name="Lucas S."/>
            <person name="Tapia R."/>
            <person name="Goodwin L."/>
            <person name="Pitluck S."/>
            <person name="Ivanova N."/>
            <person name="Pagani I."/>
            <person name="Mavromatis K."/>
            <person name="Ovchinnikova G."/>
            <person name="Pati A."/>
            <person name="Chen A."/>
            <person name="Palaniappan K."/>
            <person name="Hauser L."/>
            <person name="Chang Y.J."/>
            <person name="Jeffries C.D."/>
            <person name="Detter J.C."/>
            <person name="Han C."/>
            <person name="Rohde M."/>
            <person name="Brambilla E."/>
            <person name="Goker M."/>
            <person name="Woyke T."/>
            <person name="Bristow J."/>
            <person name="Eisen J.A."/>
            <person name="Markowitz V."/>
            <person name="Hugenholtz P."/>
            <person name="Kyrpides N.C."/>
            <person name="Klenk H.P."/>
            <person name="Land M."/>
        </authorList>
    </citation>
    <scope>NUCLEOTIDE SEQUENCE [LARGE SCALE GENOMIC DNA]</scope>
    <source>
        <strain evidence="8">ATCC 33931 / DSM 2075 / LMG 7858 / VKM B-1802 / 2st14</strain>
    </source>
</reference>
<evidence type="ECO:0008006" key="9">
    <source>
        <dbReference type="Google" id="ProtNLM"/>
    </source>
</evidence>
<evidence type="ECO:0000313" key="8">
    <source>
        <dbReference type="Proteomes" id="UP000009047"/>
    </source>
</evidence>
<gene>
    <name evidence="7" type="ordered locus">Deba_1546</name>
</gene>
<comment type="similarity">
    <text evidence="2">Belongs to the autoinducer-2 exporter (AI-2E) (TC 2.A.86) family.</text>
</comment>
<dbReference type="InterPro" id="IPR002549">
    <property type="entry name" value="AI-2E-like"/>
</dbReference>
<evidence type="ECO:0000256" key="1">
    <source>
        <dbReference type="ARBA" id="ARBA00004141"/>
    </source>
</evidence>
<feature type="transmembrane region" description="Helical" evidence="6">
    <location>
        <begin position="37"/>
        <end position="56"/>
    </location>
</feature>
<evidence type="ECO:0000256" key="2">
    <source>
        <dbReference type="ARBA" id="ARBA00009773"/>
    </source>
</evidence>
<keyword evidence="3 6" id="KW-0812">Transmembrane</keyword>
<sequence length="366" mass="39515">MSHNQPFASSTSRWFFAACILFVLYCAYLLVEPFLTSIFLAIVLVVVGGPVYDLMLKLTRQRRGLASALTCLLFILIIVVPLVLITGVITSQALDLYNTVSAMLAGNSLSEMFNSGMGRLGPFLDKLEEHTGITRMDILQHAAEALKYVSNLLYSNLTDLLRGATNLAIGFALMMFVAFYLLMDGQSMAQKAIRLSPLPADTTNQIRDDILSTLRTTMRGTVFLAVIQGTAGGLGFGVFGVPHALFWGTVMVFASVVPLVGTALLFIPAGTYLILSGDVFQGVGVMIWCEASQVICDNFLRPRLIGGGNIHPLLTFFSVLGGLSVFGMVGLILGPLVLAVLISLLEVYEHYFMDSPIETPGDGPTP</sequence>
<dbReference type="KEGG" id="dbr:Deba_1546"/>